<name>S3CEQ3_GLAL2</name>
<organism evidence="2 3">
    <name type="scientific">Glarea lozoyensis (strain ATCC 20868 / MF5171)</name>
    <dbReference type="NCBI Taxonomy" id="1116229"/>
    <lineage>
        <taxon>Eukaryota</taxon>
        <taxon>Fungi</taxon>
        <taxon>Dikarya</taxon>
        <taxon>Ascomycota</taxon>
        <taxon>Pezizomycotina</taxon>
        <taxon>Leotiomycetes</taxon>
        <taxon>Helotiales</taxon>
        <taxon>Helotiaceae</taxon>
        <taxon>Glarea</taxon>
    </lineage>
</organism>
<dbReference type="EMBL" id="KE145373">
    <property type="protein sequence ID" value="EPE24480.1"/>
    <property type="molecule type" value="Genomic_DNA"/>
</dbReference>
<dbReference type="InterPro" id="IPR036249">
    <property type="entry name" value="Thioredoxin-like_sf"/>
</dbReference>
<protein>
    <submittedName>
        <fullName evidence="2">Thioredoxin-like protein</fullName>
    </submittedName>
</protein>
<dbReference type="InterPro" id="IPR013766">
    <property type="entry name" value="Thioredoxin_domain"/>
</dbReference>
<keyword evidence="3" id="KW-1185">Reference proteome</keyword>
<evidence type="ECO:0000259" key="1">
    <source>
        <dbReference type="Pfam" id="PF00085"/>
    </source>
</evidence>
<reference evidence="2 3" key="1">
    <citation type="journal article" date="2013" name="BMC Genomics">
        <title>Genomics-driven discovery of the pneumocandin biosynthetic gene cluster in the fungus Glarea lozoyensis.</title>
        <authorList>
            <person name="Chen L."/>
            <person name="Yue Q."/>
            <person name="Zhang X."/>
            <person name="Xiang M."/>
            <person name="Wang C."/>
            <person name="Li S."/>
            <person name="Che Y."/>
            <person name="Ortiz-Lopez F.J."/>
            <person name="Bills G.F."/>
            <person name="Liu X."/>
            <person name="An Z."/>
        </authorList>
    </citation>
    <scope>NUCLEOTIDE SEQUENCE [LARGE SCALE GENOMIC DNA]</scope>
    <source>
        <strain evidence="3">ATCC 20868 / MF5171</strain>
    </source>
</reference>
<dbReference type="Proteomes" id="UP000016922">
    <property type="component" value="Unassembled WGS sequence"/>
</dbReference>
<dbReference type="SUPFAM" id="SSF52833">
    <property type="entry name" value="Thioredoxin-like"/>
    <property type="match status" value="1"/>
</dbReference>
<accession>S3CEQ3</accession>
<dbReference type="AlphaFoldDB" id="S3CEQ3"/>
<evidence type="ECO:0000313" key="3">
    <source>
        <dbReference type="Proteomes" id="UP000016922"/>
    </source>
</evidence>
<dbReference type="OMA" id="SRQEAQF"/>
<evidence type="ECO:0000313" key="2">
    <source>
        <dbReference type="EMBL" id="EPE24480.1"/>
    </source>
</evidence>
<dbReference type="KEGG" id="glz:GLAREA_08332"/>
<dbReference type="Gene3D" id="3.40.30.10">
    <property type="entry name" value="Glutaredoxin"/>
    <property type="match status" value="1"/>
</dbReference>
<gene>
    <name evidence="2" type="ORF">GLAREA_08332</name>
</gene>
<dbReference type="eggNOG" id="ENOG502S5WK">
    <property type="taxonomic scope" value="Eukaryota"/>
</dbReference>
<dbReference type="HOGENOM" id="CLU_098391_1_0_1"/>
<dbReference type="CDD" id="cd02947">
    <property type="entry name" value="TRX_family"/>
    <property type="match status" value="1"/>
</dbReference>
<dbReference type="Pfam" id="PF00085">
    <property type="entry name" value="Thioredoxin"/>
    <property type="match status" value="1"/>
</dbReference>
<proteinExistence type="predicted"/>
<dbReference type="OrthoDB" id="19690at2759"/>
<dbReference type="RefSeq" id="XP_008088568.1">
    <property type="nucleotide sequence ID" value="XM_008090377.1"/>
</dbReference>
<feature type="domain" description="Thioredoxin" evidence="1">
    <location>
        <begin position="48"/>
        <end position="139"/>
    </location>
</feature>
<sequence>MVIRPASRLLRVSIASQYQLSVPVARRFSSTKENKAKNRIYDSVRRPDDFQSYLLLSTSARKPLITFWTASYCNTCRTIGPLLNQLIESGVGEAEGGVSFCEIEYDSQDIMDSGFGMRYMITAMPTLLSFDRGEAMTQTKLMDPAKMRDTEFMKEWIRTEARRQGGGSGGSGFGGGGGLFGGLFRNSK</sequence>
<dbReference type="GeneID" id="19467381"/>
<dbReference type="STRING" id="1116229.S3CEQ3"/>